<dbReference type="OrthoDB" id="9809746at2"/>
<dbReference type="GO" id="GO:0016491">
    <property type="term" value="F:oxidoreductase activity"/>
    <property type="evidence" value="ECO:0007669"/>
    <property type="project" value="InterPro"/>
</dbReference>
<dbReference type="Pfam" id="PF00578">
    <property type="entry name" value="AhpC-TSA"/>
    <property type="match status" value="1"/>
</dbReference>
<accession>A0A402BCM2</accession>
<dbReference type="RefSeq" id="WP_126629282.1">
    <property type="nucleotide sequence ID" value="NZ_BIFT01000001.1"/>
</dbReference>
<proteinExistence type="predicted"/>
<evidence type="ECO:0000313" key="3">
    <source>
        <dbReference type="Proteomes" id="UP000287171"/>
    </source>
</evidence>
<dbReference type="Proteomes" id="UP000287171">
    <property type="component" value="Unassembled WGS sequence"/>
</dbReference>
<dbReference type="InterPro" id="IPR036249">
    <property type="entry name" value="Thioredoxin-like_sf"/>
</dbReference>
<sequence>MKLEIGVVAPPFEVDDIFGGHIDLRAYKGKSVLLSFLRNGGCAMCNLRVHQLIMRYPEFHARGLEMLAVFESPVTSIKQYVVSKQDVPFPIIADPSAALYDLYGVEVSQEKTQASVARVDTPEMQQRIQAAASIGYQLMHEEGANFNRIPADFLIGPDQHIQLAFYSDFIGEHLSFAEIEGALSIHK</sequence>
<protein>
    <submittedName>
        <fullName evidence="2">Alkyl hydroperoxide reductase</fullName>
    </submittedName>
</protein>
<keyword evidence="3" id="KW-1185">Reference proteome</keyword>
<feature type="domain" description="Thioredoxin" evidence="1">
    <location>
        <begin position="3"/>
        <end position="187"/>
    </location>
</feature>
<reference evidence="3" key="1">
    <citation type="submission" date="2018-12" db="EMBL/GenBank/DDBJ databases">
        <title>Tengunoibacter tsumagoiensis gen. nov., sp. nov., Dictyobacter kobayashii sp. nov., D. alpinus sp. nov., and D. joshuensis sp. nov. and description of Dictyobacteraceae fam. nov. within the order Ktedonobacterales isolated from Tengu-no-mugimeshi.</title>
        <authorList>
            <person name="Wang C.M."/>
            <person name="Zheng Y."/>
            <person name="Sakai Y."/>
            <person name="Toyoda A."/>
            <person name="Minakuchi Y."/>
            <person name="Abe K."/>
            <person name="Yokota A."/>
            <person name="Yabe S."/>
        </authorList>
    </citation>
    <scope>NUCLEOTIDE SEQUENCE [LARGE SCALE GENOMIC DNA]</scope>
    <source>
        <strain evidence="3">Uno16</strain>
    </source>
</reference>
<dbReference type="Gene3D" id="3.40.30.10">
    <property type="entry name" value="Glutaredoxin"/>
    <property type="match status" value="1"/>
</dbReference>
<organism evidence="2 3">
    <name type="scientific">Dictyobacter alpinus</name>
    <dbReference type="NCBI Taxonomy" id="2014873"/>
    <lineage>
        <taxon>Bacteria</taxon>
        <taxon>Bacillati</taxon>
        <taxon>Chloroflexota</taxon>
        <taxon>Ktedonobacteria</taxon>
        <taxon>Ktedonobacterales</taxon>
        <taxon>Dictyobacteraceae</taxon>
        <taxon>Dictyobacter</taxon>
    </lineage>
</organism>
<dbReference type="GO" id="GO:0016209">
    <property type="term" value="F:antioxidant activity"/>
    <property type="evidence" value="ECO:0007669"/>
    <property type="project" value="InterPro"/>
</dbReference>
<dbReference type="InterPro" id="IPR000866">
    <property type="entry name" value="AhpC/TSA"/>
</dbReference>
<gene>
    <name evidence="2" type="ORF">KDA_46320</name>
</gene>
<dbReference type="InterPro" id="IPR013766">
    <property type="entry name" value="Thioredoxin_domain"/>
</dbReference>
<evidence type="ECO:0000313" key="2">
    <source>
        <dbReference type="EMBL" id="GCE29148.1"/>
    </source>
</evidence>
<comment type="caution">
    <text evidence="2">The sequence shown here is derived from an EMBL/GenBank/DDBJ whole genome shotgun (WGS) entry which is preliminary data.</text>
</comment>
<dbReference type="SUPFAM" id="SSF52833">
    <property type="entry name" value="Thioredoxin-like"/>
    <property type="match status" value="1"/>
</dbReference>
<evidence type="ECO:0000259" key="1">
    <source>
        <dbReference type="PROSITE" id="PS51352"/>
    </source>
</evidence>
<name>A0A402BCM2_9CHLR</name>
<dbReference type="AlphaFoldDB" id="A0A402BCM2"/>
<dbReference type="PROSITE" id="PS51352">
    <property type="entry name" value="THIOREDOXIN_2"/>
    <property type="match status" value="1"/>
</dbReference>
<dbReference type="EMBL" id="BIFT01000001">
    <property type="protein sequence ID" value="GCE29148.1"/>
    <property type="molecule type" value="Genomic_DNA"/>
</dbReference>